<keyword evidence="4" id="KW-0804">Transcription</keyword>
<evidence type="ECO:0000313" key="6">
    <source>
        <dbReference type="EMBL" id="WWT31676.1"/>
    </source>
</evidence>
<evidence type="ECO:0000256" key="2">
    <source>
        <dbReference type="ARBA" id="ARBA00023015"/>
    </source>
</evidence>
<dbReference type="SUPFAM" id="SSF46785">
    <property type="entry name" value="Winged helix' DNA-binding domain"/>
    <property type="match status" value="1"/>
</dbReference>
<keyword evidence="7" id="KW-1185">Reference proteome</keyword>
<dbReference type="Pfam" id="PF03466">
    <property type="entry name" value="LysR_substrate"/>
    <property type="match status" value="1"/>
</dbReference>
<dbReference type="PANTHER" id="PTHR30579">
    <property type="entry name" value="TRANSCRIPTIONAL REGULATOR"/>
    <property type="match status" value="1"/>
</dbReference>
<dbReference type="InterPro" id="IPR050176">
    <property type="entry name" value="LTTR"/>
</dbReference>
<dbReference type="PRINTS" id="PR00039">
    <property type="entry name" value="HTHLYSR"/>
</dbReference>
<evidence type="ECO:0000256" key="1">
    <source>
        <dbReference type="ARBA" id="ARBA00009437"/>
    </source>
</evidence>
<sequence length="288" mass="31061">MFSLDPDFLRTFLAISETGSFGAAGERVNKTQSTVSAQMKRLEEIIGVPLFEREGRRNVLTPDGLKLLEYAASMVRLNDEALRAFQPLEISGRLRLGAIDEYAQAFLPGTLRTFGAAHPAVQVEVVTGTSGQLRDLLADGELDAAIISCRTGDADTETLRSDRLHWIGSEKVSPHFDDPLPFCAWSPGCSWREMASAALVRDGRKWRLAVTTSNAALITLTVLDGLGVAVAPSWFVGPGLRILEEMDARYPLGVAEIGIKRGSAASNPVLDAFLAHVKSELNSPALAA</sequence>
<dbReference type="RefSeq" id="WP_338607140.1">
    <property type="nucleotide sequence ID" value="NZ_CP146275.1"/>
</dbReference>
<dbReference type="InterPro" id="IPR036390">
    <property type="entry name" value="WH_DNA-bd_sf"/>
</dbReference>
<dbReference type="Gene3D" id="3.40.190.10">
    <property type="entry name" value="Periplasmic binding protein-like II"/>
    <property type="match status" value="2"/>
</dbReference>
<keyword evidence="3" id="KW-0238">DNA-binding</keyword>
<evidence type="ECO:0000259" key="5">
    <source>
        <dbReference type="PROSITE" id="PS50931"/>
    </source>
</evidence>
<evidence type="ECO:0000256" key="3">
    <source>
        <dbReference type="ARBA" id="ARBA00023125"/>
    </source>
</evidence>
<proteinExistence type="inferred from homology"/>
<dbReference type="SUPFAM" id="SSF53850">
    <property type="entry name" value="Periplasmic binding protein-like II"/>
    <property type="match status" value="1"/>
</dbReference>
<dbReference type="InterPro" id="IPR005119">
    <property type="entry name" value="LysR_subst-bd"/>
</dbReference>
<dbReference type="Gene3D" id="1.10.10.10">
    <property type="entry name" value="Winged helix-like DNA-binding domain superfamily/Winged helix DNA-binding domain"/>
    <property type="match status" value="1"/>
</dbReference>
<dbReference type="InterPro" id="IPR000847">
    <property type="entry name" value="LysR_HTH_N"/>
</dbReference>
<name>A0ABZ2HZC7_9HYPH</name>
<dbReference type="PROSITE" id="PS50931">
    <property type="entry name" value="HTH_LYSR"/>
    <property type="match status" value="1"/>
</dbReference>
<protein>
    <submittedName>
        <fullName evidence="6">LysR substrate-binding domain-containing protein</fullName>
    </submittedName>
</protein>
<dbReference type="InterPro" id="IPR036388">
    <property type="entry name" value="WH-like_DNA-bd_sf"/>
</dbReference>
<organism evidence="6 7">
    <name type="scientific">Pelagibacterium nitratireducens</name>
    <dbReference type="NCBI Taxonomy" id="1046114"/>
    <lineage>
        <taxon>Bacteria</taxon>
        <taxon>Pseudomonadati</taxon>
        <taxon>Pseudomonadota</taxon>
        <taxon>Alphaproteobacteria</taxon>
        <taxon>Hyphomicrobiales</taxon>
        <taxon>Devosiaceae</taxon>
        <taxon>Pelagibacterium</taxon>
    </lineage>
</organism>
<comment type="similarity">
    <text evidence="1">Belongs to the LysR transcriptional regulatory family.</text>
</comment>
<feature type="domain" description="HTH lysR-type" evidence="5">
    <location>
        <begin position="6"/>
        <end position="61"/>
    </location>
</feature>
<keyword evidence="2" id="KW-0805">Transcription regulation</keyword>
<gene>
    <name evidence="6" type="ORF">V6617_11675</name>
</gene>
<evidence type="ECO:0000313" key="7">
    <source>
        <dbReference type="Proteomes" id="UP001369958"/>
    </source>
</evidence>
<dbReference type="Pfam" id="PF00126">
    <property type="entry name" value="HTH_1"/>
    <property type="match status" value="1"/>
</dbReference>
<accession>A0ABZ2HZC7</accession>
<dbReference type="PANTHER" id="PTHR30579:SF7">
    <property type="entry name" value="HTH-TYPE TRANSCRIPTIONAL REGULATOR LRHA-RELATED"/>
    <property type="match status" value="1"/>
</dbReference>
<dbReference type="EMBL" id="CP146275">
    <property type="protein sequence ID" value="WWT31676.1"/>
    <property type="molecule type" value="Genomic_DNA"/>
</dbReference>
<dbReference type="Proteomes" id="UP001369958">
    <property type="component" value="Chromosome"/>
</dbReference>
<reference evidence="6 7" key="1">
    <citation type="submission" date="2024-02" db="EMBL/GenBank/DDBJ databases">
        <title>Complete genome sequence of Pelagibacterium nitratireducens ZH15.</title>
        <authorList>
            <person name="Zhao L.H."/>
        </authorList>
    </citation>
    <scope>NUCLEOTIDE SEQUENCE [LARGE SCALE GENOMIC DNA]</scope>
    <source>
        <strain evidence="6 7">ZH15</strain>
    </source>
</reference>
<evidence type="ECO:0000256" key="4">
    <source>
        <dbReference type="ARBA" id="ARBA00023163"/>
    </source>
</evidence>